<dbReference type="GO" id="GO:0098542">
    <property type="term" value="P:defense response to other organism"/>
    <property type="evidence" value="ECO:0007669"/>
    <property type="project" value="TreeGrafter"/>
</dbReference>
<sequence length="68" mass="7660">MFLPKHLQNCFAFCCIFPQDHWFDKDDLVRMWIASGFILLPCIRGEAAEDIGGSQSCGPVVGRGSKIW</sequence>
<name>A0A8T3BNS2_DENNO</name>
<dbReference type="InterPro" id="IPR044974">
    <property type="entry name" value="Disease_R_plants"/>
</dbReference>
<accession>A0A8T3BNS2</accession>
<gene>
    <name evidence="2" type="ORF">KFK09_010228</name>
</gene>
<comment type="caution">
    <text evidence="2">The sequence shown here is derived from an EMBL/GenBank/DDBJ whole genome shotgun (WGS) entry which is preliminary data.</text>
</comment>
<keyword evidence="3" id="KW-1185">Reference proteome</keyword>
<dbReference type="OrthoDB" id="693503at2759"/>
<dbReference type="InterPro" id="IPR058922">
    <property type="entry name" value="WHD_DRP"/>
</dbReference>
<dbReference type="InterPro" id="IPR036388">
    <property type="entry name" value="WH-like_DNA-bd_sf"/>
</dbReference>
<dbReference type="Gene3D" id="1.10.10.10">
    <property type="entry name" value="Winged helix-like DNA-binding domain superfamily/Winged helix DNA-binding domain"/>
    <property type="match status" value="1"/>
</dbReference>
<dbReference type="PANTHER" id="PTHR23155:SF1241">
    <property type="entry name" value="DISEASE RESISTANCE RPP13-LIKE PROTEIN 1-RELATED"/>
    <property type="match status" value="1"/>
</dbReference>
<dbReference type="Pfam" id="PF23559">
    <property type="entry name" value="WHD_DRP"/>
    <property type="match status" value="1"/>
</dbReference>
<dbReference type="SMR" id="A0A8T3BNS2"/>
<dbReference type="AlphaFoldDB" id="A0A8T3BNS2"/>
<evidence type="ECO:0000259" key="1">
    <source>
        <dbReference type="Pfam" id="PF23559"/>
    </source>
</evidence>
<dbReference type="PANTHER" id="PTHR23155">
    <property type="entry name" value="DISEASE RESISTANCE PROTEIN RP"/>
    <property type="match status" value="1"/>
</dbReference>
<dbReference type="EMBL" id="JAGYWB010000008">
    <property type="protein sequence ID" value="KAI0514193.1"/>
    <property type="molecule type" value="Genomic_DNA"/>
</dbReference>
<evidence type="ECO:0000313" key="3">
    <source>
        <dbReference type="Proteomes" id="UP000829196"/>
    </source>
</evidence>
<dbReference type="Proteomes" id="UP000829196">
    <property type="component" value="Unassembled WGS sequence"/>
</dbReference>
<feature type="domain" description="Disease resistance protein winged helix" evidence="1">
    <location>
        <begin position="16"/>
        <end position="53"/>
    </location>
</feature>
<protein>
    <recommendedName>
        <fullName evidence="1">Disease resistance protein winged helix domain-containing protein</fullName>
    </recommendedName>
</protein>
<reference evidence="2" key="1">
    <citation type="journal article" date="2022" name="Front. Genet.">
        <title>Chromosome-Scale Assembly of the Dendrobium nobile Genome Provides Insights Into the Molecular Mechanism of the Biosynthesis of the Medicinal Active Ingredient of Dendrobium.</title>
        <authorList>
            <person name="Xu Q."/>
            <person name="Niu S.-C."/>
            <person name="Li K.-L."/>
            <person name="Zheng P.-J."/>
            <person name="Zhang X.-J."/>
            <person name="Jia Y."/>
            <person name="Liu Y."/>
            <person name="Niu Y.-X."/>
            <person name="Yu L.-H."/>
            <person name="Chen D.-F."/>
            <person name="Zhang G.-Q."/>
        </authorList>
    </citation>
    <scope>NUCLEOTIDE SEQUENCE</scope>
    <source>
        <tissue evidence="2">Leaf</tissue>
    </source>
</reference>
<evidence type="ECO:0000313" key="2">
    <source>
        <dbReference type="EMBL" id="KAI0514193.1"/>
    </source>
</evidence>
<proteinExistence type="predicted"/>
<organism evidence="2 3">
    <name type="scientific">Dendrobium nobile</name>
    <name type="common">Orchid</name>
    <dbReference type="NCBI Taxonomy" id="94219"/>
    <lineage>
        <taxon>Eukaryota</taxon>
        <taxon>Viridiplantae</taxon>
        <taxon>Streptophyta</taxon>
        <taxon>Embryophyta</taxon>
        <taxon>Tracheophyta</taxon>
        <taxon>Spermatophyta</taxon>
        <taxon>Magnoliopsida</taxon>
        <taxon>Liliopsida</taxon>
        <taxon>Asparagales</taxon>
        <taxon>Orchidaceae</taxon>
        <taxon>Epidendroideae</taxon>
        <taxon>Malaxideae</taxon>
        <taxon>Dendrobiinae</taxon>
        <taxon>Dendrobium</taxon>
    </lineage>
</organism>